<reference evidence="1 2" key="1">
    <citation type="journal article" date="2020" name="Mol. Biol. Evol.">
        <title>Distinct Expression and Methylation Patterns for Genes with Different Fates following a Single Whole-Genome Duplication in Flowering Plants.</title>
        <authorList>
            <person name="Shi T."/>
            <person name="Rahmani R.S."/>
            <person name="Gugger P.F."/>
            <person name="Wang M."/>
            <person name="Li H."/>
            <person name="Zhang Y."/>
            <person name="Li Z."/>
            <person name="Wang Q."/>
            <person name="Van de Peer Y."/>
            <person name="Marchal K."/>
            <person name="Chen J."/>
        </authorList>
    </citation>
    <scope>NUCLEOTIDE SEQUENCE [LARGE SCALE GENOMIC DNA]</scope>
    <source>
        <tissue evidence="1">Leaf</tissue>
    </source>
</reference>
<name>A0A822YJ02_NELNU</name>
<accession>A0A822YJ02</accession>
<dbReference type="Proteomes" id="UP000607653">
    <property type="component" value="Unassembled WGS sequence"/>
</dbReference>
<gene>
    <name evidence="1" type="ORF">HUJ06_010341</name>
</gene>
<evidence type="ECO:0000313" key="1">
    <source>
        <dbReference type="EMBL" id="DAD31491.1"/>
    </source>
</evidence>
<sequence length="49" mass="5735">MTQLSKFMGKNKSNGIMKRERNMNSQCDQKCQWVHLECEHKCESPCISS</sequence>
<protein>
    <submittedName>
        <fullName evidence="1">Uncharacterized protein</fullName>
    </submittedName>
</protein>
<keyword evidence="2" id="KW-1185">Reference proteome</keyword>
<proteinExistence type="predicted"/>
<comment type="caution">
    <text evidence="1">The sequence shown here is derived from an EMBL/GenBank/DDBJ whole genome shotgun (WGS) entry which is preliminary data.</text>
</comment>
<evidence type="ECO:0000313" key="2">
    <source>
        <dbReference type="Proteomes" id="UP000607653"/>
    </source>
</evidence>
<dbReference type="EMBL" id="DUZY01000003">
    <property type="protein sequence ID" value="DAD31491.1"/>
    <property type="molecule type" value="Genomic_DNA"/>
</dbReference>
<dbReference type="AlphaFoldDB" id="A0A822YJ02"/>
<organism evidence="1 2">
    <name type="scientific">Nelumbo nucifera</name>
    <name type="common">Sacred lotus</name>
    <dbReference type="NCBI Taxonomy" id="4432"/>
    <lineage>
        <taxon>Eukaryota</taxon>
        <taxon>Viridiplantae</taxon>
        <taxon>Streptophyta</taxon>
        <taxon>Embryophyta</taxon>
        <taxon>Tracheophyta</taxon>
        <taxon>Spermatophyta</taxon>
        <taxon>Magnoliopsida</taxon>
        <taxon>Proteales</taxon>
        <taxon>Nelumbonaceae</taxon>
        <taxon>Nelumbo</taxon>
    </lineage>
</organism>